<organism evidence="2 3">
    <name type="scientific">Cuscuta australis</name>
    <dbReference type="NCBI Taxonomy" id="267555"/>
    <lineage>
        <taxon>Eukaryota</taxon>
        <taxon>Viridiplantae</taxon>
        <taxon>Streptophyta</taxon>
        <taxon>Embryophyta</taxon>
        <taxon>Tracheophyta</taxon>
        <taxon>Spermatophyta</taxon>
        <taxon>Magnoliopsida</taxon>
        <taxon>eudicotyledons</taxon>
        <taxon>Gunneridae</taxon>
        <taxon>Pentapetalae</taxon>
        <taxon>asterids</taxon>
        <taxon>lamiids</taxon>
        <taxon>Solanales</taxon>
        <taxon>Convolvulaceae</taxon>
        <taxon>Cuscuteae</taxon>
        <taxon>Cuscuta</taxon>
        <taxon>Cuscuta subgen. Grammica</taxon>
        <taxon>Cuscuta sect. Cleistogrammica</taxon>
    </lineage>
</organism>
<feature type="region of interest" description="Disordered" evidence="1">
    <location>
        <begin position="514"/>
        <end position="534"/>
    </location>
</feature>
<name>A0A328D3U4_9ASTE</name>
<gene>
    <name evidence="2" type="ORF">DM860_006552</name>
</gene>
<accession>A0A328D3U4</accession>
<comment type="caution">
    <text evidence="2">The sequence shown here is derived from an EMBL/GenBank/DDBJ whole genome shotgun (WGS) entry which is preliminary data.</text>
</comment>
<dbReference type="AlphaFoldDB" id="A0A328D3U4"/>
<feature type="region of interest" description="Disordered" evidence="1">
    <location>
        <begin position="1"/>
        <end position="43"/>
    </location>
</feature>
<evidence type="ECO:0000313" key="2">
    <source>
        <dbReference type="EMBL" id="RAL40482.1"/>
    </source>
</evidence>
<feature type="compositionally biased region" description="Acidic residues" evidence="1">
    <location>
        <begin position="518"/>
        <end position="533"/>
    </location>
</feature>
<dbReference type="EMBL" id="NQVE01000194">
    <property type="protein sequence ID" value="RAL40482.1"/>
    <property type="molecule type" value="Genomic_DNA"/>
</dbReference>
<proteinExistence type="predicted"/>
<feature type="region of interest" description="Disordered" evidence="1">
    <location>
        <begin position="63"/>
        <end position="221"/>
    </location>
</feature>
<dbReference type="PANTHER" id="PTHR36005:SF1">
    <property type="entry name" value="DNA LIGASE-LIKE PROTEIN"/>
    <property type="match status" value="1"/>
</dbReference>
<feature type="compositionally biased region" description="Basic and acidic residues" evidence="1">
    <location>
        <begin position="93"/>
        <end position="105"/>
    </location>
</feature>
<feature type="compositionally biased region" description="Polar residues" evidence="1">
    <location>
        <begin position="697"/>
        <end position="714"/>
    </location>
</feature>
<feature type="compositionally biased region" description="Acidic residues" evidence="1">
    <location>
        <begin position="432"/>
        <end position="441"/>
    </location>
</feature>
<feature type="compositionally biased region" description="Basic and acidic residues" evidence="1">
    <location>
        <begin position="188"/>
        <end position="214"/>
    </location>
</feature>
<feature type="region of interest" description="Disordered" evidence="1">
    <location>
        <begin position="392"/>
        <end position="457"/>
    </location>
</feature>
<keyword evidence="3" id="KW-1185">Reference proteome</keyword>
<dbReference type="PANTHER" id="PTHR36005">
    <property type="entry name" value="DNA LIGASE-LIKE PROTEIN"/>
    <property type="match status" value="1"/>
</dbReference>
<evidence type="ECO:0000313" key="3">
    <source>
        <dbReference type="Proteomes" id="UP000249390"/>
    </source>
</evidence>
<evidence type="ECO:0008006" key="4">
    <source>
        <dbReference type="Google" id="ProtNLM"/>
    </source>
</evidence>
<dbReference type="Proteomes" id="UP000249390">
    <property type="component" value="Unassembled WGS sequence"/>
</dbReference>
<protein>
    <recommendedName>
        <fullName evidence="4">DNA replication checkpoint mediator MRC1 domain-containing protein</fullName>
    </recommendedName>
</protein>
<feature type="region of interest" description="Disordered" evidence="1">
    <location>
        <begin position="301"/>
        <end position="331"/>
    </location>
</feature>
<sequence length="762" mass="85833">MESYDDYESFSPPVELPPLLKTPTFKRLKKPGRAAENPPASSIDDVFAFPQVDFAKLEALEASETLVDDSDDSEGPLLPPPGLDDDSELEFDSVGKHNEGRRVLSSDEESGLDMNAEGLRSVGENVEMEGDLEVEPTGERFLGKKGEESEEEAGEGLEDRKLEIKENKRKKSADSNSNGNDKSKSKKAKVDDGVDLKPKESALNKRREQKERKQSLQQLHAETQRLLRETRDASFKPIPVVHKPISSVLQKIRQRKLEISKKSISLTNSYSIHTNNGGVREKVAEEDLDNISKEYFVVEQSENMTESQAEDSKNVATGSSVPEVDADRERVPSQAVLDEVAQPMFRAPVDTQDIFGDSQDIEETNETPKCNEDNSPLEEIMAPSVLAMKLKFDSIPPDECSSDEEDHHIEDIDQNPDLDCPPKGDPVKLFVDEEAEEDDSDNDAHRFDQNEDDEDIDDFEEVKDMIATNFEEKPSDNERRNDLHRKWLEQQDAVGTENLLQKLKFGSKHKETALLDNEQVDSESEEFNDDAEEEAHPMISARLNKRKAKQIITQMFMEKDDVFLSDDEEEKDRMIIKQHALIRAEDQTTLVSPIEDENSRTFFGLIKKLNTVPDKKKKAKPSSYFEKILGGSKDKCSSKSSFLGRATKRHIPVPNKQSSSTFRSFIFERDDSNSRTSFPMSDDSSHTVVVEKHPTKNNVAKFSGSQAKYSTPNKSSGEEISSGLSSFDVRPSPPSLGNEENEKLFSIKLRGLLSRLPRRKQS</sequence>
<feature type="region of interest" description="Disordered" evidence="1">
    <location>
        <begin position="697"/>
        <end position="742"/>
    </location>
</feature>
<feature type="compositionally biased region" description="Basic and acidic residues" evidence="1">
    <location>
        <begin position="137"/>
        <end position="147"/>
    </location>
</feature>
<feature type="compositionally biased region" description="Basic and acidic residues" evidence="1">
    <location>
        <begin position="157"/>
        <end position="166"/>
    </location>
</feature>
<feature type="compositionally biased region" description="Acidic residues" evidence="1">
    <location>
        <begin position="126"/>
        <end position="136"/>
    </location>
</feature>
<evidence type="ECO:0000256" key="1">
    <source>
        <dbReference type="SAM" id="MobiDB-lite"/>
    </source>
</evidence>
<reference evidence="2 3" key="1">
    <citation type="submission" date="2018-06" db="EMBL/GenBank/DDBJ databases">
        <title>The Genome of Cuscuta australis (Dodder) Provides Insight into the Evolution of Plant Parasitism.</title>
        <authorList>
            <person name="Liu H."/>
        </authorList>
    </citation>
    <scope>NUCLEOTIDE SEQUENCE [LARGE SCALE GENOMIC DNA]</scope>
    <source>
        <strain evidence="3">cv. Yunnan</strain>
        <tissue evidence="2">Vines</tissue>
    </source>
</reference>